<dbReference type="KEGG" id="knv:Pan216_40920"/>
<keyword evidence="4" id="KW-1185">Reference proteome</keyword>
<dbReference type="EMBL" id="CP036279">
    <property type="protein sequence ID" value="QDU63214.1"/>
    <property type="molecule type" value="Genomic_DNA"/>
</dbReference>
<keyword evidence="3" id="KW-0503">Monooxygenase</keyword>
<dbReference type="AlphaFoldDB" id="A0A518B8A8"/>
<evidence type="ECO:0000259" key="2">
    <source>
        <dbReference type="PROSITE" id="PS51725"/>
    </source>
</evidence>
<dbReference type="PROSITE" id="PS51725">
    <property type="entry name" value="ABM"/>
    <property type="match status" value="1"/>
</dbReference>
<dbReference type="InterPro" id="IPR007138">
    <property type="entry name" value="ABM_dom"/>
</dbReference>
<dbReference type="InterPro" id="IPR011008">
    <property type="entry name" value="Dimeric_a/b-barrel"/>
</dbReference>
<dbReference type="EC" id="1.13.12.21" evidence="3"/>
<protein>
    <submittedName>
        <fullName evidence="3">Tetracenomycin-F1 monooxygenase</fullName>
        <ecNumber evidence="3">1.13.12.21</ecNumber>
    </submittedName>
</protein>
<dbReference type="Gene3D" id="3.30.70.100">
    <property type="match status" value="1"/>
</dbReference>
<feature type="domain" description="ABM" evidence="2">
    <location>
        <begin position="11"/>
        <end position="99"/>
    </location>
</feature>
<name>A0A518B8A8_9BACT</name>
<organism evidence="3 4">
    <name type="scientific">Kolteria novifilia</name>
    <dbReference type="NCBI Taxonomy" id="2527975"/>
    <lineage>
        <taxon>Bacteria</taxon>
        <taxon>Pseudomonadati</taxon>
        <taxon>Planctomycetota</taxon>
        <taxon>Planctomycetia</taxon>
        <taxon>Kolteriales</taxon>
        <taxon>Kolteriaceae</taxon>
        <taxon>Kolteria</taxon>
    </lineage>
</organism>
<reference evidence="3 4" key="1">
    <citation type="submission" date="2019-02" db="EMBL/GenBank/DDBJ databases">
        <title>Deep-cultivation of Planctomycetes and their phenomic and genomic characterization uncovers novel biology.</title>
        <authorList>
            <person name="Wiegand S."/>
            <person name="Jogler M."/>
            <person name="Boedeker C."/>
            <person name="Pinto D."/>
            <person name="Vollmers J."/>
            <person name="Rivas-Marin E."/>
            <person name="Kohn T."/>
            <person name="Peeters S.H."/>
            <person name="Heuer A."/>
            <person name="Rast P."/>
            <person name="Oberbeckmann S."/>
            <person name="Bunk B."/>
            <person name="Jeske O."/>
            <person name="Meyerdierks A."/>
            <person name="Storesund J.E."/>
            <person name="Kallscheuer N."/>
            <person name="Luecker S."/>
            <person name="Lage O.M."/>
            <person name="Pohl T."/>
            <person name="Merkel B.J."/>
            <person name="Hornburger P."/>
            <person name="Mueller R.-W."/>
            <person name="Bruemmer F."/>
            <person name="Labrenz M."/>
            <person name="Spormann A.M."/>
            <person name="Op den Camp H."/>
            <person name="Overmann J."/>
            <person name="Amann R."/>
            <person name="Jetten M.S.M."/>
            <person name="Mascher T."/>
            <person name="Medema M.H."/>
            <person name="Devos D.P."/>
            <person name="Kaster A.-K."/>
            <person name="Ovreas L."/>
            <person name="Rohde M."/>
            <person name="Galperin M.Y."/>
            <person name="Jogler C."/>
        </authorList>
    </citation>
    <scope>NUCLEOTIDE SEQUENCE [LARGE SCALE GENOMIC DNA]</scope>
    <source>
        <strain evidence="3 4">Pan216</strain>
    </source>
</reference>
<dbReference type="SUPFAM" id="SSF54909">
    <property type="entry name" value="Dimeric alpha+beta barrel"/>
    <property type="match status" value="1"/>
</dbReference>
<evidence type="ECO:0000313" key="4">
    <source>
        <dbReference type="Proteomes" id="UP000317093"/>
    </source>
</evidence>
<dbReference type="GO" id="GO:0004497">
    <property type="term" value="F:monooxygenase activity"/>
    <property type="evidence" value="ECO:0007669"/>
    <property type="project" value="UniProtKB-KW"/>
</dbReference>
<evidence type="ECO:0000256" key="1">
    <source>
        <dbReference type="SAM" id="MobiDB-lite"/>
    </source>
</evidence>
<dbReference type="RefSeq" id="WP_419192744.1">
    <property type="nucleotide sequence ID" value="NZ_CP036279.1"/>
</dbReference>
<feature type="region of interest" description="Disordered" evidence="1">
    <location>
        <begin position="108"/>
        <end position="132"/>
    </location>
</feature>
<accession>A0A518B8A8</accession>
<gene>
    <name evidence="3" type="primary">tcmH</name>
    <name evidence="3" type="ORF">Pan216_40920</name>
</gene>
<proteinExistence type="predicted"/>
<dbReference type="Proteomes" id="UP000317093">
    <property type="component" value="Chromosome"/>
</dbReference>
<sequence length="132" mass="14943">MGSISCDDNLFTVMVRVRMPPEDQQPFLELSYRTIGIFSKFPGFISCHQHRSHDGTEVLSYIQWQNLAAHEACQASPLWQTEGAEMIQYITSGRAEVDVQSYEVVASLEERKDADDAPSEESTDERKETPKA</sequence>
<evidence type="ECO:0000313" key="3">
    <source>
        <dbReference type="EMBL" id="QDU63214.1"/>
    </source>
</evidence>
<dbReference type="Pfam" id="PF03992">
    <property type="entry name" value="ABM"/>
    <property type="match status" value="1"/>
</dbReference>
<keyword evidence="3" id="KW-0560">Oxidoreductase</keyword>